<dbReference type="Proteomes" id="UP000489600">
    <property type="component" value="Unassembled WGS sequence"/>
</dbReference>
<dbReference type="AlphaFoldDB" id="A0A565BBI5"/>
<proteinExistence type="predicted"/>
<dbReference type="EMBL" id="CABITT030000003">
    <property type="protein sequence ID" value="VVA98973.1"/>
    <property type="molecule type" value="Genomic_DNA"/>
</dbReference>
<organism evidence="1 2">
    <name type="scientific">Arabis nemorensis</name>
    <dbReference type="NCBI Taxonomy" id="586526"/>
    <lineage>
        <taxon>Eukaryota</taxon>
        <taxon>Viridiplantae</taxon>
        <taxon>Streptophyta</taxon>
        <taxon>Embryophyta</taxon>
        <taxon>Tracheophyta</taxon>
        <taxon>Spermatophyta</taxon>
        <taxon>Magnoliopsida</taxon>
        <taxon>eudicotyledons</taxon>
        <taxon>Gunneridae</taxon>
        <taxon>Pentapetalae</taxon>
        <taxon>rosids</taxon>
        <taxon>malvids</taxon>
        <taxon>Brassicales</taxon>
        <taxon>Brassicaceae</taxon>
        <taxon>Arabideae</taxon>
        <taxon>Arabis</taxon>
    </lineage>
</organism>
<comment type="caution">
    <text evidence="1">The sequence shown here is derived from an EMBL/GenBank/DDBJ whole genome shotgun (WGS) entry which is preliminary data.</text>
</comment>
<dbReference type="OrthoDB" id="1177626at2759"/>
<reference evidence="1" key="1">
    <citation type="submission" date="2019-07" db="EMBL/GenBank/DDBJ databases">
        <authorList>
            <person name="Dittberner H."/>
        </authorList>
    </citation>
    <scope>NUCLEOTIDE SEQUENCE [LARGE SCALE GENOMIC DNA]</scope>
</reference>
<protein>
    <submittedName>
        <fullName evidence="1">Uncharacterized protein</fullName>
    </submittedName>
</protein>
<accession>A0A565BBI5</accession>
<keyword evidence="2" id="KW-1185">Reference proteome</keyword>
<name>A0A565BBI5_9BRAS</name>
<evidence type="ECO:0000313" key="1">
    <source>
        <dbReference type="EMBL" id="VVA98973.1"/>
    </source>
</evidence>
<gene>
    <name evidence="1" type="ORF">ANE_LOCUS9418</name>
</gene>
<evidence type="ECO:0000313" key="2">
    <source>
        <dbReference type="Proteomes" id="UP000489600"/>
    </source>
</evidence>
<sequence>MDIWAWRRDGENFSWVHEHQDTIPFDDDEDDDLVLAMTSSKNLILCMTLTHWFSYDVGTRIWRKKREKFAKFAYISVLPFTESVLPCNGGVML</sequence>